<proteinExistence type="predicted"/>
<keyword evidence="3" id="KW-1185">Reference proteome</keyword>
<evidence type="ECO:0000313" key="3">
    <source>
        <dbReference type="Proteomes" id="UP001489004"/>
    </source>
</evidence>
<feature type="region of interest" description="Disordered" evidence="1">
    <location>
        <begin position="41"/>
        <end position="112"/>
    </location>
</feature>
<organism evidence="2 3">
    <name type="scientific">[Myrmecia] bisecta</name>
    <dbReference type="NCBI Taxonomy" id="41462"/>
    <lineage>
        <taxon>Eukaryota</taxon>
        <taxon>Viridiplantae</taxon>
        <taxon>Chlorophyta</taxon>
        <taxon>core chlorophytes</taxon>
        <taxon>Trebouxiophyceae</taxon>
        <taxon>Trebouxiales</taxon>
        <taxon>Trebouxiaceae</taxon>
        <taxon>Myrmecia</taxon>
    </lineage>
</organism>
<evidence type="ECO:0000313" key="2">
    <source>
        <dbReference type="EMBL" id="KAK9806758.1"/>
    </source>
</evidence>
<dbReference type="AlphaFoldDB" id="A0AAW1PE70"/>
<reference evidence="2 3" key="1">
    <citation type="journal article" date="2024" name="Nat. Commun.">
        <title>Phylogenomics reveals the evolutionary origins of lichenization in chlorophyte algae.</title>
        <authorList>
            <person name="Puginier C."/>
            <person name="Libourel C."/>
            <person name="Otte J."/>
            <person name="Skaloud P."/>
            <person name="Haon M."/>
            <person name="Grisel S."/>
            <person name="Petersen M."/>
            <person name="Berrin J.G."/>
            <person name="Delaux P.M."/>
            <person name="Dal Grande F."/>
            <person name="Keller J."/>
        </authorList>
    </citation>
    <scope>NUCLEOTIDE SEQUENCE [LARGE SCALE GENOMIC DNA]</scope>
    <source>
        <strain evidence="2 3">SAG 2043</strain>
    </source>
</reference>
<dbReference type="Proteomes" id="UP001489004">
    <property type="component" value="Unassembled WGS sequence"/>
</dbReference>
<feature type="region of interest" description="Disordered" evidence="1">
    <location>
        <begin position="1"/>
        <end position="27"/>
    </location>
</feature>
<sequence>MTDAALIPTTKKPRVDTSADMSLDTGGKVSDQAATLQMFGPTQNAAGEKVPDVSEAATGTSQHESGEGEAASEFDLGVVGPSGGALARVQDEDAEYTAQRAAAKAKKDGDDDEAVIDALERAETAYEADHPAAEGAAARLNERLGSGADAGGSGSPGRHSSPARNQAHGKHAAPVDEATRAKVRSRLQASLRKNEGLKGSSDQEVAAAAERCEEACFSSSNSRTVYFSKASNASRLAPTVQDIAELPRIASGEAQQIAAGTVAASEPVQHSLTGFQEIAVKQFTS</sequence>
<accession>A0AAW1PE70</accession>
<evidence type="ECO:0000256" key="1">
    <source>
        <dbReference type="SAM" id="MobiDB-lite"/>
    </source>
</evidence>
<comment type="caution">
    <text evidence="2">The sequence shown here is derived from an EMBL/GenBank/DDBJ whole genome shotgun (WGS) entry which is preliminary data.</text>
</comment>
<protein>
    <submittedName>
        <fullName evidence="2">Uncharacterized protein</fullName>
    </submittedName>
</protein>
<feature type="region of interest" description="Disordered" evidence="1">
    <location>
        <begin position="144"/>
        <end position="185"/>
    </location>
</feature>
<dbReference type="EMBL" id="JALJOR010000013">
    <property type="protein sequence ID" value="KAK9806758.1"/>
    <property type="molecule type" value="Genomic_DNA"/>
</dbReference>
<name>A0AAW1PE70_9CHLO</name>
<gene>
    <name evidence="2" type="ORF">WJX72_001691</name>
</gene>